<feature type="transmembrane region" description="Helical" evidence="2">
    <location>
        <begin position="110"/>
        <end position="129"/>
    </location>
</feature>
<evidence type="ECO:0000256" key="2">
    <source>
        <dbReference type="SAM" id="Phobius"/>
    </source>
</evidence>
<dbReference type="Pfam" id="PF16316">
    <property type="entry name" value="DUF4956"/>
    <property type="match status" value="1"/>
</dbReference>
<feature type="region of interest" description="Disordered" evidence="1">
    <location>
        <begin position="192"/>
        <end position="213"/>
    </location>
</feature>
<name>A0ABX7X0H6_9GAMM</name>
<keyword evidence="2" id="KW-0812">Transmembrane</keyword>
<dbReference type="Proteomes" id="UP000672039">
    <property type="component" value="Chromosome"/>
</dbReference>
<proteinExistence type="predicted"/>
<gene>
    <name evidence="3" type="ORF">J9253_09570</name>
</gene>
<evidence type="ECO:0000256" key="1">
    <source>
        <dbReference type="SAM" id="MobiDB-lite"/>
    </source>
</evidence>
<dbReference type="InterPro" id="IPR032531">
    <property type="entry name" value="DUF4956"/>
</dbReference>
<keyword evidence="2" id="KW-1133">Transmembrane helix</keyword>
<keyword evidence="2" id="KW-0472">Membrane</keyword>
<reference evidence="3 4" key="1">
    <citation type="submission" date="2021-04" db="EMBL/GenBank/DDBJ databases">
        <title>Genomics, taxonomy and metabolism of representatives of sulfur bacteria of the genus Thiothrix: Thiothrix fructosivorans QT, Thiothrix unzii A1T and three new species, Thiothrix subterranea sp. nov., Thiothrix litoralis sp. nov. and 'Candidatus Thiothrix anitrata' sp. nov.</title>
        <authorList>
            <person name="Ravin N.V."/>
            <person name="Smolyakov D."/>
            <person name="Rudenko T.S."/>
            <person name="Mardanov A.V."/>
            <person name="Beletsky A.V."/>
            <person name="Markov N.D."/>
            <person name="Fomenkov A.I."/>
            <person name="Roberts R.J."/>
            <person name="Karnachuk O.V."/>
            <person name="Novikov A."/>
            <person name="Grabovich M.Y."/>
        </authorList>
    </citation>
    <scope>NUCLEOTIDE SEQUENCE [LARGE SCALE GENOMIC DNA]</scope>
    <source>
        <strain evidence="3 4">AS</strain>
    </source>
</reference>
<protein>
    <submittedName>
        <fullName evidence="3">DUF4956 domain-containing protein</fullName>
    </submittedName>
</protein>
<dbReference type="EMBL" id="CP072801">
    <property type="protein sequence ID" value="QTR48138.1"/>
    <property type="molecule type" value="Genomic_DNA"/>
</dbReference>
<evidence type="ECO:0000313" key="4">
    <source>
        <dbReference type="Proteomes" id="UP000672039"/>
    </source>
</evidence>
<accession>A0ABX7X0H6</accession>
<sequence length="230" mass="25969">MDIMGFDFIIRFGIHAIALLFLLKYTFFRYSNDRDSLFSFTLFGHGVFIVAGLLHNIDISMGFAFGLFAVFSMLRYRTESISVRSMTYLFLVIVVALISSVGPVSHGELLVINALICALAWVYETRILAVRHEVATLTYGRMKNLKPERWGNLLADLRELTGLDVQIVEVVDRNYDSKTAKLRIYYPKPELNSSLSPVSEETPREDKIAPVSPRPFVARPNTVVLRGLSG</sequence>
<feature type="transmembrane region" description="Helical" evidence="2">
    <location>
        <begin position="88"/>
        <end position="104"/>
    </location>
</feature>
<dbReference type="RefSeq" id="WP_210224359.1">
    <property type="nucleotide sequence ID" value="NZ_CP072801.1"/>
</dbReference>
<keyword evidence="4" id="KW-1185">Reference proteome</keyword>
<feature type="transmembrane region" description="Helical" evidence="2">
    <location>
        <begin position="6"/>
        <end position="25"/>
    </location>
</feature>
<evidence type="ECO:0000313" key="3">
    <source>
        <dbReference type="EMBL" id="QTR48138.1"/>
    </source>
</evidence>
<organism evidence="3 4">
    <name type="scientific">Thiothrix litoralis</name>
    <dbReference type="NCBI Taxonomy" id="2891210"/>
    <lineage>
        <taxon>Bacteria</taxon>
        <taxon>Pseudomonadati</taxon>
        <taxon>Pseudomonadota</taxon>
        <taxon>Gammaproteobacteria</taxon>
        <taxon>Thiotrichales</taxon>
        <taxon>Thiotrichaceae</taxon>
        <taxon>Thiothrix</taxon>
    </lineage>
</organism>